<proteinExistence type="predicted"/>
<evidence type="ECO:0000313" key="3">
    <source>
        <dbReference type="Proteomes" id="UP001177744"/>
    </source>
</evidence>
<name>A0AA40LS35_CNENI</name>
<protein>
    <submittedName>
        <fullName evidence="2">Uncharacterized protein</fullName>
    </submittedName>
</protein>
<reference evidence="2" key="1">
    <citation type="submission" date="2023-06" db="EMBL/GenBank/DDBJ databases">
        <title>Reference genome for the Northern bat (Eptesicus nilssonii), a most northern bat species.</title>
        <authorList>
            <person name="Laine V.N."/>
            <person name="Pulliainen A.T."/>
            <person name="Lilley T.M."/>
        </authorList>
    </citation>
    <scope>NUCLEOTIDE SEQUENCE</scope>
    <source>
        <strain evidence="2">BLF_Eptnil</strain>
        <tissue evidence="2">Kidney</tissue>
    </source>
</reference>
<sequence>MALAPILAFSLRLYEGGVLTKLDKPAPGSSVAAPPNKHAPLSARGTTVAPDGLKIKERLPAIFLRIHGHTKSQTKMAKSSATPKEMSAIAQMGRTRPSTEDRNDSSGLSGYFPKGPLKSSREERGPRGITPSVAERQTLLCKEQTDRVSAERFTSMIPFRMVSPTLAPNNTEPVVSNIEAKMHACFKVTTPEPTAVPNELATSFAPTENANIKAMIKPKMTIHKYSSMAMLENQISHNISLSPSLIQSKALTLQFYEGWEKVRELQKSLKLAEVGEAASTNIKIAASYPEDLAKIITEGGYTKQQIFNVDETAFYWKKPCRTFIAKVEKSLASKFQRTGYSLVRF</sequence>
<keyword evidence="3" id="KW-1185">Reference proteome</keyword>
<dbReference type="EMBL" id="JAULJE010000006">
    <property type="protein sequence ID" value="KAK1341893.1"/>
    <property type="molecule type" value="Genomic_DNA"/>
</dbReference>
<comment type="caution">
    <text evidence="2">The sequence shown here is derived from an EMBL/GenBank/DDBJ whole genome shotgun (WGS) entry which is preliminary data.</text>
</comment>
<dbReference type="Proteomes" id="UP001177744">
    <property type="component" value="Unassembled WGS sequence"/>
</dbReference>
<organism evidence="2 3">
    <name type="scientific">Cnephaeus nilssonii</name>
    <name type="common">Northern bat</name>
    <name type="synonym">Eptesicus nilssonii</name>
    <dbReference type="NCBI Taxonomy" id="3371016"/>
    <lineage>
        <taxon>Eukaryota</taxon>
        <taxon>Metazoa</taxon>
        <taxon>Chordata</taxon>
        <taxon>Craniata</taxon>
        <taxon>Vertebrata</taxon>
        <taxon>Euteleostomi</taxon>
        <taxon>Mammalia</taxon>
        <taxon>Eutheria</taxon>
        <taxon>Laurasiatheria</taxon>
        <taxon>Chiroptera</taxon>
        <taxon>Yangochiroptera</taxon>
        <taxon>Vespertilionidae</taxon>
        <taxon>Cnephaeus</taxon>
    </lineage>
</organism>
<accession>A0AA40LS35</accession>
<gene>
    <name evidence="2" type="ORF">QTO34_016644</name>
</gene>
<feature type="region of interest" description="Disordered" evidence="1">
    <location>
        <begin position="25"/>
        <end position="45"/>
    </location>
</feature>
<feature type="region of interest" description="Disordered" evidence="1">
    <location>
        <begin position="70"/>
        <end position="133"/>
    </location>
</feature>
<feature type="compositionally biased region" description="Polar residues" evidence="1">
    <location>
        <begin position="73"/>
        <end position="82"/>
    </location>
</feature>
<evidence type="ECO:0000313" key="2">
    <source>
        <dbReference type="EMBL" id="KAK1341893.1"/>
    </source>
</evidence>
<dbReference type="AlphaFoldDB" id="A0AA40LS35"/>
<evidence type="ECO:0000256" key="1">
    <source>
        <dbReference type="SAM" id="MobiDB-lite"/>
    </source>
</evidence>